<evidence type="ECO:0000313" key="2">
    <source>
        <dbReference type="EMBL" id="CAF1123408.1"/>
    </source>
</evidence>
<name>A0A814QTE1_9BILA</name>
<dbReference type="GO" id="GO:0003676">
    <property type="term" value="F:nucleic acid binding"/>
    <property type="evidence" value="ECO:0007669"/>
    <property type="project" value="InterPro"/>
</dbReference>
<organism evidence="2 3">
    <name type="scientific">Rotaria sordida</name>
    <dbReference type="NCBI Taxonomy" id="392033"/>
    <lineage>
        <taxon>Eukaryota</taxon>
        <taxon>Metazoa</taxon>
        <taxon>Spiralia</taxon>
        <taxon>Gnathifera</taxon>
        <taxon>Rotifera</taxon>
        <taxon>Eurotatoria</taxon>
        <taxon>Bdelloidea</taxon>
        <taxon>Philodinida</taxon>
        <taxon>Philodinidae</taxon>
        <taxon>Rotaria</taxon>
    </lineage>
</organism>
<proteinExistence type="predicted"/>
<dbReference type="InterPro" id="IPR036397">
    <property type="entry name" value="RNaseH_sf"/>
</dbReference>
<sequence>MVQSHVEVSLNRKVSLSTIKRYGRKVCGIRSGKTHEVTSHDSKYTASYKGRITIPSRSLKTHPIVFILVVDKDYWYEIGKFRKFLQRIDNNRLMFLDEIAIYSTMPPHRTLVAPGHQPLIIVDKPTAYAERYDFIGAINGSQAIVCMTLTPADRRNKDIKGVRKEVLNEWIIKSLAPAINRLHIDGMHLICDRSRTHNKANMMKALRNSKCKSVIDIHYMPTASAKYISPLDNPLWHSFREVIRKQHPLTTSSLPSILSQTFYSLSRIEISGAYRKCVITYGADVYYDKKST</sequence>
<dbReference type="Gene3D" id="3.30.420.10">
    <property type="entry name" value="Ribonuclease H-like superfamily/Ribonuclease H"/>
    <property type="match status" value="1"/>
</dbReference>
<dbReference type="Proteomes" id="UP000663864">
    <property type="component" value="Unassembled WGS sequence"/>
</dbReference>
<dbReference type="Pfam" id="PF03184">
    <property type="entry name" value="DDE_1"/>
    <property type="match status" value="1"/>
</dbReference>
<reference evidence="2" key="1">
    <citation type="submission" date="2021-02" db="EMBL/GenBank/DDBJ databases">
        <authorList>
            <person name="Nowell W R."/>
        </authorList>
    </citation>
    <scope>NUCLEOTIDE SEQUENCE</scope>
</reference>
<dbReference type="EMBL" id="CAJNOT010000989">
    <property type="protein sequence ID" value="CAF1123408.1"/>
    <property type="molecule type" value="Genomic_DNA"/>
</dbReference>
<dbReference type="AlphaFoldDB" id="A0A814QTE1"/>
<evidence type="ECO:0000313" key="3">
    <source>
        <dbReference type="Proteomes" id="UP000663864"/>
    </source>
</evidence>
<dbReference type="InterPro" id="IPR004875">
    <property type="entry name" value="DDE_SF_endonuclease_dom"/>
</dbReference>
<evidence type="ECO:0000259" key="1">
    <source>
        <dbReference type="Pfam" id="PF03184"/>
    </source>
</evidence>
<comment type="caution">
    <text evidence="2">The sequence shown here is derived from an EMBL/GenBank/DDBJ whole genome shotgun (WGS) entry which is preliminary data.</text>
</comment>
<feature type="domain" description="DDE-1" evidence="1">
    <location>
        <begin position="162"/>
        <end position="248"/>
    </location>
</feature>
<gene>
    <name evidence="2" type="ORF">ZHD862_LOCUS18753</name>
</gene>
<protein>
    <recommendedName>
        <fullName evidence="1">DDE-1 domain-containing protein</fullName>
    </recommendedName>
</protein>
<accession>A0A814QTE1</accession>